<name>A0ABU3GER6_9MICO</name>
<dbReference type="RefSeq" id="WP_311868200.1">
    <property type="nucleotide sequence ID" value="NZ_JAUZVT010000001.1"/>
</dbReference>
<reference evidence="5 6" key="1">
    <citation type="submission" date="2023-08" db="EMBL/GenBank/DDBJ databases">
        <title>Microbacterium aquilitoris sp. nov. and Microbacterium gwkjibeachense sp. nov., isolated from beach.</title>
        <authorList>
            <person name="Lee S.D."/>
            <person name="Yang H."/>
            <person name="Kim I."/>
        </authorList>
    </citation>
    <scope>NUCLEOTIDE SEQUENCE [LARGE SCALE GENOMIC DNA]</scope>
    <source>
        <strain evidence="5 6">KSW-18</strain>
    </source>
</reference>
<organism evidence="5 6">
    <name type="scientific">Microbacterium aquilitoris</name>
    <dbReference type="NCBI Taxonomy" id="3067307"/>
    <lineage>
        <taxon>Bacteria</taxon>
        <taxon>Bacillati</taxon>
        <taxon>Actinomycetota</taxon>
        <taxon>Actinomycetes</taxon>
        <taxon>Micrococcales</taxon>
        <taxon>Microbacteriaceae</taxon>
        <taxon>Microbacterium</taxon>
    </lineage>
</organism>
<comment type="similarity">
    <text evidence="1">Belongs to the nitroreductase family.</text>
</comment>
<dbReference type="Gene3D" id="3.40.109.10">
    <property type="entry name" value="NADH Oxidase"/>
    <property type="match status" value="1"/>
</dbReference>
<dbReference type="PANTHER" id="PTHR43673">
    <property type="entry name" value="NAD(P)H NITROREDUCTASE YDGI-RELATED"/>
    <property type="match status" value="1"/>
</dbReference>
<evidence type="ECO:0000313" key="5">
    <source>
        <dbReference type="EMBL" id="MDT3329184.1"/>
    </source>
</evidence>
<dbReference type="Pfam" id="PF00881">
    <property type="entry name" value="Nitroreductase"/>
    <property type="match status" value="2"/>
</dbReference>
<keyword evidence="2" id="KW-0560">Oxidoreductase</keyword>
<evidence type="ECO:0000256" key="1">
    <source>
        <dbReference type="ARBA" id="ARBA00007118"/>
    </source>
</evidence>
<keyword evidence="6" id="KW-1185">Reference proteome</keyword>
<dbReference type="PANTHER" id="PTHR43673:SF10">
    <property type="entry name" value="NADH DEHYDROGENASE_NAD(P)H NITROREDUCTASE XCC3605-RELATED"/>
    <property type="match status" value="1"/>
</dbReference>
<feature type="compositionally biased region" description="Basic and acidic residues" evidence="3">
    <location>
        <begin position="167"/>
        <end position="182"/>
    </location>
</feature>
<dbReference type="EMBL" id="JAUZVT010000001">
    <property type="protein sequence ID" value="MDT3329184.1"/>
    <property type="molecule type" value="Genomic_DNA"/>
</dbReference>
<proteinExistence type="inferred from homology"/>
<evidence type="ECO:0000313" key="6">
    <source>
        <dbReference type="Proteomes" id="UP001262835"/>
    </source>
</evidence>
<feature type="domain" description="Nitroreductase" evidence="4">
    <location>
        <begin position="77"/>
        <end position="157"/>
    </location>
</feature>
<comment type="caution">
    <text evidence="5">The sequence shown here is derived from an EMBL/GenBank/DDBJ whole genome shotgun (WGS) entry which is preliminary data.</text>
</comment>
<evidence type="ECO:0000259" key="4">
    <source>
        <dbReference type="Pfam" id="PF00881"/>
    </source>
</evidence>
<dbReference type="CDD" id="cd02138">
    <property type="entry name" value="TdsD-like"/>
    <property type="match status" value="1"/>
</dbReference>
<accession>A0ABU3GER6</accession>
<gene>
    <name evidence="5" type="ORF">Q9S78_00745</name>
</gene>
<dbReference type="InterPro" id="IPR000415">
    <property type="entry name" value="Nitroreductase-like"/>
</dbReference>
<protein>
    <submittedName>
        <fullName evidence="5">Nitroreductase family protein</fullName>
    </submittedName>
</protein>
<evidence type="ECO:0000256" key="2">
    <source>
        <dbReference type="ARBA" id="ARBA00023002"/>
    </source>
</evidence>
<sequence length="190" mass="20423">MPNRTASTDAPILDVLTERWSTRIFDASAPIDEQALASALEAARWSPSASNTQPWRFIVARRGTASHASVVDTLMGFNRAWAADAAALVVFVATTRQDGKELRWAAYDVGQAAAHFTIQAHANGLSTHQMGGFHADRVAEAFGLADDQRAITVMAVGPLGDIDAAGDDLRAREEAPRERRPVAESVLVDD</sequence>
<dbReference type="InterPro" id="IPR029479">
    <property type="entry name" value="Nitroreductase"/>
</dbReference>
<feature type="domain" description="Nitroreductase" evidence="4">
    <location>
        <begin position="17"/>
        <end position="62"/>
    </location>
</feature>
<evidence type="ECO:0000256" key="3">
    <source>
        <dbReference type="SAM" id="MobiDB-lite"/>
    </source>
</evidence>
<feature type="region of interest" description="Disordered" evidence="3">
    <location>
        <begin position="167"/>
        <end position="190"/>
    </location>
</feature>
<dbReference type="SUPFAM" id="SSF55469">
    <property type="entry name" value="FMN-dependent nitroreductase-like"/>
    <property type="match status" value="1"/>
</dbReference>
<dbReference type="Proteomes" id="UP001262835">
    <property type="component" value="Unassembled WGS sequence"/>
</dbReference>